<evidence type="ECO:0000256" key="1">
    <source>
        <dbReference type="SAM" id="MobiDB-lite"/>
    </source>
</evidence>
<accession>A0A6J4SFZ3</accession>
<sequence length="53" mass="6127">DRGRQGQAARGRERRGRRRGRNRRVVRHASAAAVRRRRLGAGRLGSALRRQRL</sequence>
<name>A0A6J4SFZ3_9ACTN</name>
<feature type="compositionally biased region" description="Basic residues" evidence="1">
    <location>
        <begin position="12"/>
        <end position="27"/>
    </location>
</feature>
<reference evidence="2" key="1">
    <citation type="submission" date="2020-02" db="EMBL/GenBank/DDBJ databases">
        <authorList>
            <person name="Meier V. D."/>
        </authorList>
    </citation>
    <scope>NUCLEOTIDE SEQUENCE</scope>
    <source>
        <strain evidence="2">AVDCRST_MAG38</strain>
    </source>
</reference>
<proteinExistence type="predicted"/>
<feature type="region of interest" description="Disordered" evidence="1">
    <location>
        <begin position="1"/>
        <end position="32"/>
    </location>
</feature>
<gene>
    <name evidence="2" type="ORF">AVDCRST_MAG38-2755</name>
</gene>
<organism evidence="2">
    <name type="scientific">uncultured Solirubrobacteraceae bacterium</name>
    <dbReference type="NCBI Taxonomy" id="1162706"/>
    <lineage>
        <taxon>Bacteria</taxon>
        <taxon>Bacillati</taxon>
        <taxon>Actinomycetota</taxon>
        <taxon>Thermoleophilia</taxon>
        <taxon>Solirubrobacterales</taxon>
        <taxon>Solirubrobacteraceae</taxon>
        <taxon>environmental samples</taxon>
    </lineage>
</organism>
<dbReference type="AlphaFoldDB" id="A0A6J4SFZ3"/>
<feature type="non-terminal residue" evidence="2">
    <location>
        <position position="53"/>
    </location>
</feature>
<dbReference type="EMBL" id="CADCVJ010000224">
    <property type="protein sequence ID" value="CAA9493023.1"/>
    <property type="molecule type" value="Genomic_DNA"/>
</dbReference>
<feature type="non-terminal residue" evidence="2">
    <location>
        <position position="1"/>
    </location>
</feature>
<protein>
    <submittedName>
        <fullName evidence="2">Uncharacterized protein</fullName>
    </submittedName>
</protein>
<evidence type="ECO:0000313" key="2">
    <source>
        <dbReference type="EMBL" id="CAA9493023.1"/>
    </source>
</evidence>